<feature type="compositionally biased region" description="Basic and acidic residues" evidence="1">
    <location>
        <begin position="174"/>
        <end position="188"/>
    </location>
</feature>
<dbReference type="Proteomes" id="UP000293519">
    <property type="component" value="Unassembled WGS sequence"/>
</dbReference>
<accession>A0A4Q7LP36</accession>
<dbReference type="InterPro" id="IPR036390">
    <property type="entry name" value="WH_DNA-bd_sf"/>
</dbReference>
<sequence>MTPPVFGHGHLRLYLLSVLEERPMHGYEIIQAISDRFGGTYVPSAGTIYPRLAKLEAEGLVSKSDDGGRRTVYTLTDAGRAELDARRDELDAIEDGVGDSVRRLADEVRASVSDAMASLRAELAAAAREARDEARNAAKAAGGAGLSASAGYQRGWTPDDEGARDGADAAAGDGRSDARDAPFADDAPRASTASSPGGATETRAEGRAQLARAEGLLAEFRQDIRADLRRAVATGRPLDAAAVDQLQSSLAEVRAALARAVGTPE</sequence>
<gene>
    <name evidence="3" type="ORF">EV141_1545</name>
</gene>
<dbReference type="RefSeq" id="WP_198675522.1">
    <property type="nucleotide sequence ID" value="NZ_SGWW01000003.1"/>
</dbReference>
<proteinExistence type="predicted"/>
<feature type="domain" description="Transcription regulator PadR N-terminal" evidence="2">
    <location>
        <begin position="15"/>
        <end position="84"/>
    </location>
</feature>
<protein>
    <submittedName>
        <fullName evidence="3">DNA-binding PadR family transcriptional regulator</fullName>
    </submittedName>
</protein>
<evidence type="ECO:0000313" key="4">
    <source>
        <dbReference type="Proteomes" id="UP000293519"/>
    </source>
</evidence>
<keyword evidence="3" id="KW-0238">DNA-binding</keyword>
<dbReference type="Gene3D" id="1.10.10.10">
    <property type="entry name" value="Winged helix-like DNA-binding domain superfamily/Winged helix DNA-binding domain"/>
    <property type="match status" value="1"/>
</dbReference>
<dbReference type="InterPro" id="IPR005149">
    <property type="entry name" value="Tscrpt_reg_PadR_N"/>
</dbReference>
<feature type="compositionally biased region" description="Low complexity" evidence="1">
    <location>
        <begin position="138"/>
        <end position="151"/>
    </location>
</feature>
<dbReference type="EMBL" id="SGWW01000003">
    <property type="protein sequence ID" value="RZS56093.1"/>
    <property type="molecule type" value="Genomic_DNA"/>
</dbReference>
<keyword evidence="4" id="KW-1185">Reference proteome</keyword>
<comment type="caution">
    <text evidence="3">The sequence shown here is derived from an EMBL/GenBank/DDBJ whole genome shotgun (WGS) entry which is preliminary data.</text>
</comment>
<feature type="region of interest" description="Disordered" evidence="1">
    <location>
        <begin position="138"/>
        <end position="206"/>
    </location>
</feature>
<name>A0A4Q7LP36_9MICO</name>
<evidence type="ECO:0000313" key="3">
    <source>
        <dbReference type="EMBL" id="RZS56093.1"/>
    </source>
</evidence>
<dbReference type="AlphaFoldDB" id="A0A4Q7LP36"/>
<dbReference type="PANTHER" id="PTHR43252:SF7">
    <property type="entry name" value="TRANSCRIPTIONAL REGULATOR YQJI"/>
    <property type="match status" value="1"/>
</dbReference>
<evidence type="ECO:0000256" key="1">
    <source>
        <dbReference type="SAM" id="MobiDB-lite"/>
    </source>
</evidence>
<dbReference type="PANTHER" id="PTHR43252">
    <property type="entry name" value="TRANSCRIPTIONAL REGULATOR YQJI"/>
    <property type="match status" value="1"/>
</dbReference>
<dbReference type="SUPFAM" id="SSF46785">
    <property type="entry name" value="Winged helix' DNA-binding domain"/>
    <property type="match status" value="1"/>
</dbReference>
<dbReference type="InterPro" id="IPR036388">
    <property type="entry name" value="WH-like_DNA-bd_sf"/>
</dbReference>
<evidence type="ECO:0000259" key="2">
    <source>
        <dbReference type="Pfam" id="PF03551"/>
    </source>
</evidence>
<reference evidence="3 4" key="1">
    <citation type="journal article" date="2015" name="Stand. Genomic Sci.">
        <title>Genomic Encyclopedia of Bacterial and Archaeal Type Strains, Phase III: the genomes of soil and plant-associated and newly described type strains.</title>
        <authorList>
            <person name="Whitman W.B."/>
            <person name="Woyke T."/>
            <person name="Klenk H.P."/>
            <person name="Zhou Y."/>
            <person name="Lilburn T.G."/>
            <person name="Beck B.J."/>
            <person name="De Vos P."/>
            <person name="Vandamme P."/>
            <person name="Eisen J.A."/>
            <person name="Garrity G."/>
            <person name="Hugenholtz P."/>
            <person name="Kyrpides N.C."/>
        </authorList>
    </citation>
    <scope>NUCLEOTIDE SEQUENCE [LARGE SCALE GENOMIC DNA]</scope>
    <source>
        <strain evidence="3 4">CV2</strain>
    </source>
</reference>
<organism evidence="3 4">
    <name type="scientific">Microcella putealis</name>
    <dbReference type="NCBI Taxonomy" id="337005"/>
    <lineage>
        <taxon>Bacteria</taxon>
        <taxon>Bacillati</taxon>
        <taxon>Actinomycetota</taxon>
        <taxon>Actinomycetes</taxon>
        <taxon>Micrococcales</taxon>
        <taxon>Microbacteriaceae</taxon>
        <taxon>Microcella</taxon>
    </lineage>
</organism>
<dbReference type="Pfam" id="PF03551">
    <property type="entry name" value="PadR"/>
    <property type="match status" value="1"/>
</dbReference>
<dbReference type="GO" id="GO:0003677">
    <property type="term" value="F:DNA binding"/>
    <property type="evidence" value="ECO:0007669"/>
    <property type="project" value="UniProtKB-KW"/>
</dbReference>